<proteinExistence type="predicted"/>
<reference evidence="3" key="1">
    <citation type="journal article" date="2020" name="Stud. Mycol.">
        <title>101 Dothideomycetes genomes: a test case for predicting lifestyles and emergence of pathogens.</title>
        <authorList>
            <person name="Haridas S."/>
            <person name="Albert R."/>
            <person name="Binder M."/>
            <person name="Bloem J."/>
            <person name="Labutti K."/>
            <person name="Salamov A."/>
            <person name="Andreopoulos B."/>
            <person name="Baker S."/>
            <person name="Barry K."/>
            <person name="Bills G."/>
            <person name="Bluhm B."/>
            <person name="Cannon C."/>
            <person name="Castanera R."/>
            <person name="Culley D."/>
            <person name="Daum C."/>
            <person name="Ezra D."/>
            <person name="Gonzalez J."/>
            <person name="Henrissat B."/>
            <person name="Kuo A."/>
            <person name="Liang C."/>
            <person name="Lipzen A."/>
            <person name="Lutzoni F."/>
            <person name="Magnuson J."/>
            <person name="Mondo S."/>
            <person name="Nolan M."/>
            <person name="Ohm R."/>
            <person name="Pangilinan J."/>
            <person name="Park H.-J."/>
            <person name="Ramirez L."/>
            <person name="Alfaro M."/>
            <person name="Sun H."/>
            <person name="Tritt A."/>
            <person name="Yoshinaga Y."/>
            <person name="Zwiers L.-H."/>
            <person name="Turgeon B."/>
            <person name="Goodwin S."/>
            <person name="Spatafora J."/>
            <person name="Crous P."/>
            <person name="Grigoriev I."/>
        </authorList>
    </citation>
    <scope>NUCLEOTIDE SEQUENCE</scope>
    <source>
        <strain evidence="3">CBS 121167</strain>
    </source>
</reference>
<evidence type="ECO:0008006" key="5">
    <source>
        <dbReference type="Google" id="ProtNLM"/>
    </source>
</evidence>
<dbReference type="GO" id="GO:0008081">
    <property type="term" value="F:phosphoric diester hydrolase activity"/>
    <property type="evidence" value="ECO:0007669"/>
    <property type="project" value="InterPro"/>
</dbReference>
<dbReference type="PANTHER" id="PTHR13593">
    <property type="match status" value="1"/>
</dbReference>
<gene>
    <name evidence="3" type="ORF">K452DRAFT_226630</name>
</gene>
<dbReference type="SUPFAM" id="SSF51695">
    <property type="entry name" value="PLC-like phosphodiesterases"/>
    <property type="match status" value="1"/>
</dbReference>
<protein>
    <recommendedName>
        <fullName evidence="5">PLC-like phosphodiesterase</fullName>
    </recommendedName>
</protein>
<keyword evidence="4" id="KW-1185">Reference proteome</keyword>
<dbReference type="Gene3D" id="3.20.20.190">
    <property type="entry name" value="Phosphatidylinositol (PI) phosphodiesterase"/>
    <property type="match status" value="1"/>
</dbReference>
<dbReference type="InterPro" id="IPR051057">
    <property type="entry name" value="PI-PLC_domain"/>
</dbReference>
<keyword evidence="2" id="KW-0732">Signal</keyword>
<dbReference type="EMBL" id="ML995484">
    <property type="protein sequence ID" value="KAF2142593.1"/>
    <property type="molecule type" value="Genomic_DNA"/>
</dbReference>
<evidence type="ECO:0000256" key="2">
    <source>
        <dbReference type="SAM" id="SignalP"/>
    </source>
</evidence>
<dbReference type="OrthoDB" id="7984201at2759"/>
<dbReference type="GeneID" id="54294337"/>
<name>A0A6A6BGP1_9PEZI</name>
<feature type="compositionally biased region" description="Polar residues" evidence="1">
    <location>
        <begin position="56"/>
        <end position="79"/>
    </location>
</feature>
<dbReference type="RefSeq" id="XP_033398305.1">
    <property type="nucleotide sequence ID" value="XM_033536841.1"/>
</dbReference>
<dbReference type="AlphaFoldDB" id="A0A6A6BGP1"/>
<accession>A0A6A6BGP1</accession>
<feature type="signal peptide" evidence="2">
    <location>
        <begin position="1"/>
        <end position="18"/>
    </location>
</feature>
<dbReference type="Pfam" id="PF26146">
    <property type="entry name" value="PI-PLC_X"/>
    <property type="match status" value="1"/>
</dbReference>
<organism evidence="3 4">
    <name type="scientific">Aplosporella prunicola CBS 121167</name>
    <dbReference type="NCBI Taxonomy" id="1176127"/>
    <lineage>
        <taxon>Eukaryota</taxon>
        <taxon>Fungi</taxon>
        <taxon>Dikarya</taxon>
        <taxon>Ascomycota</taxon>
        <taxon>Pezizomycotina</taxon>
        <taxon>Dothideomycetes</taxon>
        <taxon>Dothideomycetes incertae sedis</taxon>
        <taxon>Botryosphaeriales</taxon>
        <taxon>Aplosporellaceae</taxon>
        <taxon>Aplosporella</taxon>
    </lineage>
</organism>
<evidence type="ECO:0000313" key="3">
    <source>
        <dbReference type="EMBL" id="KAF2142593.1"/>
    </source>
</evidence>
<dbReference type="InterPro" id="IPR017946">
    <property type="entry name" value="PLC-like_Pdiesterase_TIM-brl"/>
</dbReference>
<dbReference type="Proteomes" id="UP000799438">
    <property type="component" value="Unassembled WGS sequence"/>
</dbReference>
<evidence type="ECO:0000313" key="4">
    <source>
        <dbReference type="Proteomes" id="UP000799438"/>
    </source>
</evidence>
<dbReference type="GO" id="GO:0006629">
    <property type="term" value="P:lipid metabolic process"/>
    <property type="evidence" value="ECO:0007669"/>
    <property type="project" value="InterPro"/>
</dbReference>
<sequence>MRLVSLWLASLAAAAVSASELKAVTLQGTITKTDASASVPTGSYISYDSTIMVSETGDRQQASHTGTAALSPSDSADANSTEHTVTRTRLETTVVFLTGGAKSTKVHTGTVTMTQNGTMNATSTSSSSAELPTNTQACNGYPEFCSRKYSNITEVCAHNSPFVKANSAAANQAFGVTTQLNDGIRMLQAQTHFNATTKEFNLCHTNCELLNAGTLVDYLTTVREWVAAHPYDVVTVLLENAGYVGVENYTAPIEDSGLKQYLYEPPKIPMGLDDWPTLTDMILATKRVVLFLDYQANQTAVPYILDQFSQMWESPFDPTDRTFPCTVQRPPNLAVPDAKARMYMINHNLNAQISVLGTDLLVPNTVDLEVTNSNKTENGSLELSAEQCTEMWGRPPNRLNVDYYNYGNFNGSVFAVAAKYNNVTYNDQCCGSTSTSGAAGLGGDSAAHSFIAAALSILLVAFAML</sequence>
<feature type="chain" id="PRO_5025367194" description="PLC-like phosphodiesterase" evidence="2">
    <location>
        <begin position="19"/>
        <end position="465"/>
    </location>
</feature>
<evidence type="ECO:0000256" key="1">
    <source>
        <dbReference type="SAM" id="MobiDB-lite"/>
    </source>
</evidence>
<feature type="region of interest" description="Disordered" evidence="1">
    <location>
        <begin position="56"/>
        <end position="85"/>
    </location>
</feature>
<dbReference type="PANTHER" id="PTHR13593:SF140">
    <property type="entry name" value="PLC-LIKE PHOSPHODIESTERASE"/>
    <property type="match status" value="1"/>
</dbReference>